<reference evidence="1 2" key="1">
    <citation type="submission" date="2021-06" db="EMBL/GenBank/DDBJ databases">
        <title>Caerostris extrusa draft genome.</title>
        <authorList>
            <person name="Kono N."/>
            <person name="Arakawa K."/>
        </authorList>
    </citation>
    <scope>NUCLEOTIDE SEQUENCE [LARGE SCALE GENOMIC DNA]</scope>
</reference>
<evidence type="ECO:0000313" key="2">
    <source>
        <dbReference type="Proteomes" id="UP001054945"/>
    </source>
</evidence>
<sequence>MDGIRGTLEEPLRLTKCDLTTVLFGVWVGERADLSKKKGAKFLICVSGDFTSVCAIHGLLGCDALLLLYVT</sequence>
<comment type="caution">
    <text evidence="1">The sequence shown here is derived from an EMBL/GenBank/DDBJ whole genome shotgun (WGS) entry which is preliminary data.</text>
</comment>
<gene>
    <name evidence="1" type="ORF">CEXT_443221</name>
</gene>
<dbReference type="Proteomes" id="UP001054945">
    <property type="component" value="Unassembled WGS sequence"/>
</dbReference>
<name>A0AAV4REU5_CAEEX</name>
<dbReference type="EMBL" id="BPLR01007681">
    <property type="protein sequence ID" value="GIY18851.1"/>
    <property type="molecule type" value="Genomic_DNA"/>
</dbReference>
<protein>
    <submittedName>
        <fullName evidence="1">Uncharacterized protein</fullName>
    </submittedName>
</protein>
<dbReference type="AlphaFoldDB" id="A0AAV4REU5"/>
<organism evidence="1 2">
    <name type="scientific">Caerostris extrusa</name>
    <name type="common">Bark spider</name>
    <name type="synonym">Caerostris bankana</name>
    <dbReference type="NCBI Taxonomy" id="172846"/>
    <lineage>
        <taxon>Eukaryota</taxon>
        <taxon>Metazoa</taxon>
        <taxon>Ecdysozoa</taxon>
        <taxon>Arthropoda</taxon>
        <taxon>Chelicerata</taxon>
        <taxon>Arachnida</taxon>
        <taxon>Araneae</taxon>
        <taxon>Araneomorphae</taxon>
        <taxon>Entelegynae</taxon>
        <taxon>Araneoidea</taxon>
        <taxon>Araneidae</taxon>
        <taxon>Caerostris</taxon>
    </lineage>
</organism>
<keyword evidence="2" id="KW-1185">Reference proteome</keyword>
<accession>A0AAV4REU5</accession>
<evidence type="ECO:0000313" key="1">
    <source>
        <dbReference type="EMBL" id="GIY18851.1"/>
    </source>
</evidence>
<proteinExistence type="predicted"/>